<gene>
    <name evidence="1" type="ORF">CCAP1982_LOCUS6999</name>
</gene>
<dbReference type="Proteomes" id="UP000606786">
    <property type="component" value="Unassembled WGS sequence"/>
</dbReference>
<organism evidence="1 2">
    <name type="scientific">Ceratitis capitata</name>
    <name type="common">Mediterranean fruit fly</name>
    <name type="synonym">Tephritis capitata</name>
    <dbReference type="NCBI Taxonomy" id="7213"/>
    <lineage>
        <taxon>Eukaryota</taxon>
        <taxon>Metazoa</taxon>
        <taxon>Ecdysozoa</taxon>
        <taxon>Arthropoda</taxon>
        <taxon>Hexapoda</taxon>
        <taxon>Insecta</taxon>
        <taxon>Pterygota</taxon>
        <taxon>Neoptera</taxon>
        <taxon>Endopterygota</taxon>
        <taxon>Diptera</taxon>
        <taxon>Brachycera</taxon>
        <taxon>Muscomorpha</taxon>
        <taxon>Tephritoidea</taxon>
        <taxon>Tephritidae</taxon>
        <taxon>Ceratitis</taxon>
        <taxon>Ceratitis</taxon>
    </lineage>
</organism>
<protein>
    <submittedName>
        <fullName evidence="1">(Mediterranean fruit fly) hypothetical protein</fullName>
    </submittedName>
</protein>
<proteinExistence type="predicted"/>
<comment type="caution">
    <text evidence="1">The sequence shown here is derived from an EMBL/GenBank/DDBJ whole genome shotgun (WGS) entry which is preliminary data.</text>
</comment>
<reference evidence="1" key="1">
    <citation type="submission" date="2020-11" db="EMBL/GenBank/DDBJ databases">
        <authorList>
            <person name="Whitehead M."/>
        </authorList>
    </citation>
    <scope>NUCLEOTIDE SEQUENCE</scope>
    <source>
        <strain evidence="1">EGII</strain>
    </source>
</reference>
<evidence type="ECO:0000313" key="2">
    <source>
        <dbReference type="Proteomes" id="UP000606786"/>
    </source>
</evidence>
<accession>A0A811UHE3</accession>
<dbReference type="AlphaFoldDB" id="A0A811UHE3"/>
<evidence type="ECO:0000313" key="1">
    <source>
        <dbReference type="EMBL" id="CAD6998399.1"/>
    </source>
</evidence>
<dbReference type="EMBL" id="CAJHJT010000012">
    <property type="protein sequence ID" value="CAD6998399.1"/>
    <property type="molecule type" value="Genomic_DNA"/>
</dbReference>
<sequence length="104" mass="11675">MERQSVKLVQMTVMLGSVAQGNRFTLLPARGYVSTFVSAYFEPLNPLAGKFKATASTGINDNKNKANTQVLCCSYMVIWSYGHMVIWEDNNNKDIKFQSNDCQV</sequence>
<keyword evidence="2" id="KW-1185">Reference proteome</keyword>
<name>A0A811UHE3_CERCA</name>